<dbReference type="PANTHER" id="PTHR47234">
    <property type="match status" value="1"/>
</dbReference>
<proteinExistence type="inferred from homology"/>
<keyword evidence="2 8" id="KW-0813">Transport</keyword>
<gene>
    <name evidence="13" type="ORF">QGN17_06995</name>
</gene>
<evidence type="ECO:0000313" key="14">
    <source>
        <dbReference type="Proteomes" id="UP001160625"/>
    </source>
</evidence>
<evidence type="ECO:0000256" key="3">
    <source>
        <dbReference type="ARBA" id="ARBA00022452"/>
    </source>
</evidence>
<dbReference type="Gene3D" id="2.40.170.20">
    <property type="entry name" value="TonB-dependent receptor, beta-barrel domain"/>
    <property type="match status" value="1"/>
</dbReference>
<comment type="similarity">
    <text evidence="8 9">Belongs to the TonB-dependent receptor family.</text>
</comment>
<dbReference type="InterPro" id="IPR012910">
    <property type="entry name" value="Plug_dom"/>
</dbReference>
<dbReference type="PANTHER" id="PTHR47234:SF2">
    <property type="entry name" value="TONB-DEPENDENT RECEPTOR"/>
    <property type="match status" value="1"/>
</dbReference>
<keyword evidence="5 9" id="KW-0798">TonB box</keyword>
<dbReference type="Pfam" id="PF07715">
    <property type="entry name" value="Plug"/>
    <property type="match status" value="1"/>
</dbReference>
<sequence length="1015" mass="108973">MRLVRSALLAGASVALLAAASTANAQADGAAAQTQQDPKAPSAAESQDSALSNEIVVTGSRIVRKAVTSQPTAVLGTDEISKRGYTNLGNALQELPSFGVPGNSPIGGQGSFSAGQTYVNLYNLGSQRTLSLVNGHRFVTSASSSIFSPISGDPVDFSAIPTALVDRVEVVSVGGAPIYGSDAIAGTVNTILKKDYQGFEINAQTGISQHGDGADYNVSALAGQNFSEGRGNITLSVNYDKQKGIPSSDRYTLGGNGPFFGTALPGSDYTYQLYQGGLHYNEFTNTGIPLLVDSYPTLYGQAYASFTNAAGQPLYFDKSGHLAVFNTGQATGSALYGAGGDGFAIDDYANFLAQSQRIQATLLARYDFSDHFHFSGEGWYGHSSAHNLRDQPFYNTALFADAGDVNGDLIMSTDNPFLSAADQAALKASLTENGLDPSTFYLARANTDLATGAFKTSTDLYRVVGTLNGDFSVGTHQFNWEVNAVYGRTVSHTRDRQVVNQNFYNALDAVTDADGNIVCRPGYTNANIATISETCAPLDVFGVGQASQAAIDYITALTKTTQKNSQLDIVADINGSIITLPAGDVKFSLGYEHRRESTSFDPGAFYYGEDNGDGTRTQYGNSIPIDPVGGAYHTDEGFGELDIPVVSPTMNVPLVHSLDINGSARYVHNSMTGGFWTYTGGGTYSPVKDITIRGNYTRSFRAPAITELFAPTGSVFDTGDDPCDSRFIDGGPNPTRRAQNCAAAGITQPFTSNVADYTAQGTFGGNQNLKNETADSWTAGAVLQPTFLPGFRLSGDYVSIDIKNEITSLGLTDLMNACYDAVDYPSNPFCSTFTRDADHQVTSFAEGNYNIGIEHFRALQAELEYTFRLSALGLPENAGALGLSVNYLHTFSHYTKVGEGDKEYSVGTTQEPSDNFTANLNYNNGGFNFMWQTMYYGPTKLTVNLPQTTYQYPKVGQYFMFNTSVGYDLGKNYNIRLVVNNVLNKHVPFPYAVSQTRYYDALMGRYFKMSVGFKF</sequence>
<name>A0ABT6MZI2_9SPHN</name>
<evidence type="ECO:0000256" key="8">
    <source>
        <dbReference type="PROSITE-ProRule" id="PRU01360"/>
    </source>
</evidence>
<dbReference type="InterPro" id="IPR037066">
    <property type="entry name" value="Plug_dom_sf"/>
</dbReference>
<evidence type="ECO:0000313" key="13">
    <source>
        <dbReference type="EMBL" id="MDH7638474.1"/>
    </source>
</evidence>
<evidence type="ECO:0000256" key="10">
    <source>
        <dbReference type="SAM" id="SignalP"/>
    </source>
</evidence>
<organism evidence="13 14">
    <name type="scientific">Sphingomonas oryzagri</name>
    <dbReference type="NCBI Taxonomy" id="3042314"/>
    <lineage>
        <taxon>Bacteria</taxon>
        <taxon>Pseudomonadati</taxon>
        <taxon>Pseudomonadota</taxon>
        <taxon>Alphaproteobacteria</taxon>
        <taxon>Sphingomonadales</taxon>
        <taxon>Sphingomonadaceae</taxon>
        <taxon>Sphingomonas</taxon>
    </lineage>
</organism>
<evidence type="ECO:0000259" key="12">
    <source>
        <dbReference type="Pfam" id="PF07715"/>
    </source>
</evidence>
<keyword evidence="10" id="KW-0732">Signal</keyword>
<protein>
    <submittedName>
        <fullName evidence="13">TonB-dependent receptor</fullName>
    </submittedName>
</protein>
<feature type="chain" id="PRO_5047177326" evidence="10">
    <location>
        <begin position="26"/>
        <end position="1015"/>
    </location>
</feature>
<dbReference type="PROSITE" id="PS52016">
    <property type="entry name" value="TONB_DEPENDENT_REC_3"/>
    <property type="match status" value="1"/>
</dbReference>
<evidence type="ECO:0000256" key="9">
    <source>
        <dbReference type="RuleBase" id="RU003357"/>
    </source>
</evidence>
<feature type="domain" description="TonB-dependent receptor plug" evidence="12">
    <location>
        <begin position="68"/>
        <end position="187"/>
    </location>
</feature>
<keyword evidence="3 8" id="KW-1134">Transmembrane beta strand</keyword>
<comment type="subcellular location">
    <subcellularLocation>
        <location evidence="1 8">Cell outer membrane</location>
        <topology evidence="1 8">Multi-pass membrane protein</topology>
    </subcellularLocation>
</comment>
<keyword evidence="4 8" id="KW-0812">Transmembrane</keyword>
<feature type="signal peptide" evidence="10">
    <location>
        <begin position="1"/>
        <end position="25"/>
    </location>
</feature>
<dbReference type="Pfam" id="PF00593">
    <property type="entry name" value="TonB_dep_Rec_b-barrel"/>
    <property type="match status" value="1"/>
</dbReference>
<dbReference type="InterPro" id="IPR000531">
    <property type="entry name" value="Beta-barrel_TonB"/>
</dbReference>
<evidence type="ECO:0000256" key="7">
    <source>
        <dbReference type="ARBA" id="ARBA00023237"/>
    </source>
</evidence>
<dbReference type="InterPro" id="IPR036942">
    <property type="entry name" value="Beta-barrel_TonB_sf"/>
</dbReference>
<feature type="domain" description="TonB-dependent receptor-like beta-barrel" evidence="11">
    <location>
        <begin position="438"/>
        <end position="982"/>
    </location>
</feature>
<dbReference type="EMBL" id="JARYGZ010000001">
    <property type="protein sequence ID" value="MDH7638474.1"/>
    <property type="molecule type" value="Genomic_DNA"/>
</dbReference>
<evidence type="ECO:0000256" key="5">
    <source>
        <dbReference type="ARBA" id="ARBA00023077"/>
    </source>
</evidence>
<dbReference type="InterPro" id="IPR039426">
    <property type="entry name" value="TonB-dep_rcpt-like"/>
</dbReference>
<keyword evidence="7 8" id="KW-0998">Cell outer membrane</keyword>
<evidence type="ECO:0000256" key="4">
    <source>
        <dbReference type="ARBA" id="ARBA00022692"/>
    </source>
</evidence>
<dbReference type="SUPFAM" id="SSF56935">
    <property type="entry name" value="Porins"/>
    <property type="match status" value="1"/>
</dbReference>
<accession>A0ABT6MZI2</accession>
<evidence type="ECO:0000256" key="2">
    <source>
        <dbReference type="ARBA" id="ARBA00022448"/>
    </source>
</evidence>
<keyword evidence="6 8" id="KW-0472">Membrane</keyword>
<dbReference type="RefSeq" id="WP_281043774.1">
    <property type="nucleotide sequence ID" value="NZ_JARYGZ010000001.1"/>
</dbReference>
<evidence type="ECO:0000256" key="6">
    <source>
        <dbReference type="ARBA" id="ARBA00023136"/>
    </source>
</evidence>
<evidence type="ECO:0000259" key="11">
    <source>
        <dbReference type="Pfam" id="PF00593"/>
    </source>
</evidence>
<dbReference type="Proteomes" id="UP001160625">
    <property type="component" value="Unassembled WGS sequence"/>
</dbReference>
<keyword evidence="13" id="KW-0675">Receptor</keyword>
<comment type="caution">
    <text evidence="13">The sequence shown here is derived from an EMBL/GenBank/DDBJ whole genome shotgun (WGS) entry which is preliminary data.</text>
</comment>
<evidence type="ECO:0000256" key="1">
    <source>
        <dbReference type="ARBA" id="ARBA00004571"/>
    </source>
</evidence>
<reference evidence="13" key="1">
    <citation type="submission" date="2023-04" db="EMBL/GenBank/DDBJ databases">
        <title>Sphingomonas sp. MAHUQ-71 isolated from rice field.</title>
        <authorList>
            <person name="Huq M.A."/>
        </authorList>
    </citation>
    <scope>NUCLEOTIDE SEQUENCE</scope>
    <source>
        <strain evidence="13">MAHUQ-71</strain>
    </source>
</reference>
<keyword evidence="14" id="KW-1185">Reference proteome</keyword>
<dbReference type="Gene3D" id="2.170.130.10">
    <property type="entry name" value="TonB-dependent receptor, plug domain"/>
    <property type="match status" value="1"/>
</dbReference>